<name>A0A366MBT2_9EURY</name>
<dbReference type="GO" id="GO:0043190">
    <property type="term" value="C:ATP-binding cassette (ABC) transporter complex"/>
    <property type="evidence" value="ECO:0007669"/>
    <property type="project" value="InterPro"/>
</dbReference>
<keyword evidence="3" id="KW-1185">Reference proteome</keyword>
<dbReference type="SUPFAM" id="SSF53850">
    <property type="entry name" value="Periplasmic binding protein-like II"/>
    <property type="match status" value="1"/>
</dbReference>
<sequence length="43" mass="4983">MNIFTTDGQLNNPNIVVLEDDKEFYPSYQCGNVVREDVLEKHP</sequence>
<dbReference type="GO" id="GO:0022857">
    <property type="term" value="F:transmembrane transporter activity"/>
    <property type="evidence" value="ECO:0007669"/>
    <property type="project" value="InterPro"/>
</dbReference>
<reference evidence="2 3" key="1">
    <citation type="submission" date="2018-06" db="EMBL/GenBank/DDBJ databases">
        <title>Genomic insight into two independent archaeal endosymbiosis events.</title>
        <authorList>
            <person name="Lind A.E."/>
            <person name="Lewis W.H."/>
            <person name="Spang A."/>
            <person name="Guy L."/>
            <person name="Embley M.T."/>
            <person name="Ettema T.J.G."/>
        </authorList>
    </citation>
    <scope>NUCLEOTIDE SEQUENCE [LARGE SCALE GENOMIC DNA]</scope>
    <source>
        <strain evidence="2">NOE</strain>
    </source>
</reference>
<dbReference type="AlphaFoldDB" id="A0A366MBT2"/>
<dbReference type="InterPro" id="IPR007210">
    <property type="entry name" value="ABC_Gly_betaine_transp_sub-bd"/>
</dbReference>
<evidence type="ECO:0000259" key="1">
    <source>
        <dbReference type="Pfam" id="PF04069"/>
    </source>
</evidence>
<dbReference type="Pfam" id="PF04069">
    <property type="entry name" value="OpuAC"/>
    <property type="match status" value="1"/>
</dbReference>
<protein>
    <recommendedName>
        <fullName evidence="1">ABC-type glycine betaine transport system substrate-binding domain-containing protein</fullName>
    </recommendedName>
</protein>
<evidence type="ECO:0000313" key="2">
    <source>
        <dbReference type="EMBL" id="RBQ22962.1"/>
    </source>
</evidence>
<accession>A0A366MBT2</accession>
<dbReference type="EMBL" id="NIZT01000030">
    <property type="protein sequence ID" value="RBQ22962.1"/>
    <property type="molecule type" value="Genomic_DNA"/>
</dbReference>
<comment type="caution">
    <text evidence="2">The sequence shown here is derived from an EMBL/GenBank/DDBJ whole genome shotgun (WGS) entry which is preliminary data.</text>
</comment>
<proteinExistence type="predicted"/>
<organism evidence="2 3">
    <name type="scientific">Candidatus Methanobinarius endosymbioticus</name>
    <dbReference type="NCBI Taxonomy" id="2006182"/>
    <lineage>
        <taxon>Archaea</taxon>
        <taxon>Methanobacteriati</taxon>
        <taxon>Methanobacteriota</taxon>
        <taxon>Methanomada group</taxon>
        <taxon>Methanobacteria</taxon>
        <taxon>Methanobacteriales</taxon>
        <taxon>Methanobacteriaceae</taxon>
        <taxon>Candidatus Methanobinarius</taxon>
    </lineage>
</organism>
<feature type="domain" description="ABC-type glycine betaine transport system substrate-binding" evidence="1">
    <location>
        <begin position="3"/>
        <end position="43"/>
    </location>
</feature>
<dbReference type="Proteomes" id="UP000253099">
    <property type="component" value="Unassembled WGS sequence"/>
</dbReference>
<evidence type="ECO:0000313" key="3">
    <source>
        <dbReference type="Proteomes" id="UP000253099"/>
    </source>
</evidence>
<dbReference type="Gene3D" id="3.40.190.10">
    <property type="entry name" value="Periplasmic binding protein-like II"/>
    <property type="match status" value="1"/>
</dbReference>
<gene>
    <name evidence="2" type="ORF">ALNOE001_12160</name>
</gene>